<feature type="compositionally biased region" description="Low complexity" evidence="7">
    <location>
        <begin position="114"/>
        <end position="124"/>
    </location>
</feature>
<evidence type="ECO:0000259" key="8">
    <source>
        <dbReference type="SMART" id="SM00041"/>
    </source>
</evidence>
<dbReference type="InterPro" id="IPR044004">
    <property type="entry name" value="TSP1_spondin_dom"/>
</dbReference>
<dbReference type="Pfam" id="PF00007">
    <property type="entry name" value="Cys_knot"/>
    <property type="match status" value="1"/>
</dbReference>
<accession>A0A914WM36</accession>
<keyword evidence="5" id="KW-1015">Disulfide bond</keyword>
<evidence type="ECO:0000256" key="1">
    <source>
        <dbReference type="ARBA" id="ARBA00004613"/>
    </source>
</evidence>
<dbReference type="AlphaFoldDB" id="A0A914WM36"/>
<dbReference type="Pfam" id="PF19028">
    <property type="entry name" value="TSP1_spondin"/>
    <property type="match status" value="1"/>
</dbReference>
<comment type="subcellular location">
    <subcellularLocation>
        <location evidence="1">Secreted</location>
    </subcellularLocation>
</comment>
<dbReference type="InterPro" id="IPR036383">
    <property type="entry name" value="TSP1_rpt_sf"/>
</dbReference>
<evidence type="ECO:0000256" key="4">
    <source>
        <dbReference type="ARBA" id="ARBA00022737"/>
    </source>
</evidence>
<dbReference type="GO" id="GO:0005576">
    <property type="term" value="C:extracellular region"/>
    <property type="evidence" value="ECO:0007669"/>
    <property type="project" value="UniProtKB-SubCell"/>
</dbReference>
<feature type="domain" description="CTCK" evidence="8">
    <location>
        <begin position="147"/>
        <end position="229"/>
    </location>
</feature>
<dbReference type="Proteomes" id="UP000887566">
    <property type="component" value="Unplaced"/>
</dbReference>
<proteinExistence type="predicted"/>
<dbReference type="FunFam" id="2.20.100.10:FF:000001">
    <property type="entry name" value="semaphorin-5A isoform X1"/>
    <property type="match status" value="1"/>
</dbReference>
<dbReference type="InterPro" id="IPR052065">
    <property type="entry name" value="Compl_asym_regulator"/>
</dbReference>
<evidence type="ECO:0000256" key="5">
    <source>
        <dbReference type="ARBA" id="ARBA00023157"/>
    </source>
</evidence>
<evidence type="ECO:0000313" key="10">
    <source>
        <dbReference type="WBParaSite" id="PSAMB.scaffold4595size14123.g24674.t1"/>
    </source>
</evidence>
<keyword evidence="9" id="KW-1185">Reference proteome</keyword>
<keyword evidence="2" id="KW-0964">Secreted</keyword>
<keyword evidence="3" id="KW-0732">Signal</keyword>
<organism evidence="9 10">
    <name type="scientific">Plectus sambesii</name>
    <dbReference type="NCBI Taxonomy" id="2011161"/>
    <lineage>
        <taxon>Eukaryota</taxon>
        <taxon>Metazoa</taxon>
        <taxon>Ecdysozoa</taxon>
        <taxon>Nematoda</taxon>
        <taxon>Chromadorea</taxon>
        <taxon>Plectida</taxon>
        <taxon>Plectina</taxon>
        <taxon>Plectoidea</taxon>
        <taxon>Plectidae</taxon>
        <taxon>Plectus</taxon>
    </lineage>
</organism>
<keyword evidence="6" id="KW-0325">Glycoprotein</keyword>
<dbReference type="SMART" id="SM00041">
    <property type="entry name" value="CT"/>
    <property type="match status" value="1"/>
</dbReference>
<dbReference type="SUPFAM" id="SSF82895">
    <property type="entry name" value="TSP-1 type 1 repeat"/>
    <property type="match status" value="1"/>
</dbReference>
<evidence type="ECO:0000256" key="6">
    <source>
        <dbReference type="ARBA" id="ARBA00023180"/>
    </source>
</evidence>
<evidence type="ECO:0000256" key="2">
    <source>
        <dbReference type="ARBA" id="ARBA00022525"/>
    </source>
</evidence>
<dbReference type="WBParaSite" id="PSAMB.scaffold4595size14123.g24674.t1">
    <property type="protein sequence ID" value="PSAMB.scaffold4595size14123.g24674.t1"/>
    <property type="gene ID" value="PSAMB.scaffold4595size14123.g24674"/>
</dbReference>
<protein>
    <submittedName>
        <fullName evidence="10">CTCK domain-containing protein</fullName>
    </submittedName>
</protein>
<evidence type="ECO:0000256" key="3">
    <source>
        <dbReference type="ARBA" id="ARBA00022729"/>
    </source>
</evidence>
<dbReference type="SMART" id="SM00209">
    <property type="entry name" value="TSP1"/>
    <property type="match status" value="1"/>
</dbReference>
<dbReference type="InterPro" id="IPR006207">
    <property type="entry name" value="Cys_knot_C"/>
</dbReference>
<sequence>MVENDKGVCVHRNECACYDKYGKKYEPGFSIVDKENCRECKCTYEGLVCEKKDCAVDCAFSDWTNWGTCSATCDGGVQFRYRSADQPAAANGGKECVGPKNETRPCNEIPCQTTPSPVASTSPSMQNASTGVPTTTTTQPPKYCQLSTIKQDLSTKDGCSAKAVELTQCGGSCPSMQMLTLEPPYTINNCACCQGPIATKKVEFECENGTVKKFIDVPFHTACACNVCGDAAH</sequence>
<reference evidence="10" key="1">
    <citation type="submission" date="2022-11" db="UniProtKB">
        <authorList>
            <consortium name="WormBaseParasite"/>
        </authorList>
    </citation>
    <scope>IDENTIFICATION</scope>
</reference>
<dbReference type="InterPro" id="IPR000884">
    <property type="entry name" value="TSP1_rpt"/>
</dbReference>
<feature type="region of interest" description="Disordered" evidence="7">
    <location>
        <begin position="114"/>
        <end position="138"/>
    </location>
</feature>
<dbReference type="InterPro" id="IPR006208">
    <property type="entry name" value="Glyco_hormone_CN"/>
</dbReference>
<name>A0A914WM36_9BILA</name>
<evidence type="ECO:0000256" key="7">
    <source>
        <dbReference type="SAM" id="MobiDB-lite"/>
    </source>
</evidence>
<keyword evidence="4" id="KW-0677">Repeat</keyword>
<dbReference type="PANTHER" id="PTHR22906">
    <property type="entry name" value="PROPERDIN"/>
    <property type="match status" value="1"/>
</dbReference>
<dbReference type="PROSITE" id="PS50092">
    <property type="entry name" value="TSP1"/>
    <property type="match status" value="1"/>
</dbReference>
<dbReference type="Gene3D" id="2.20.100.10">
    <property type="entry name" value="Thrombospondin type-1 (TSP1) repeat"/>
    <property type="match status" value="1"/>
</dbReference>
<evidence type="ECO:0000313" key="9">
    <source>
        <dbReference type="Proteomes" id="UP000887566"/>
    </source>
</evidence>